<keyword evidence="1" id="KW-0812">Transmembrane</keyword>
<evidence type="ECO:0000313" key="2">
    <source>
        <dbReference type="EMBL" id="KKK55122.1"/>
    </source>
</evidence>
<comment type="caution">
    <text evidence="2">The sequence shown here is derived from an EMBL/GenBank/DDBJ whole genome shotgun (WGS) entry which is preliminary data.</text>
</comment>
<keyword evidence="1" id="KW-0472">Membrane</keyword>
<keyword evidence="1" id="KW-1133">Transmembrane helix</keyword>
<evidence type="ECO:0000256" key="1">
    <source>
        <dbReference type="SAM" id="Phobius"/>
    </source>
</evidence>
<proteinExistence type="predicted"/>
<reference evidence="2" key="1">
    <citation type="journal article" date="2015" name="Nature">
        <title>Complex archaea that bridge the gap between prokaryotes and eukaryotes.</title>
        <authorList>
            <person name="Spang A."/>
            <person name="Saw J.H."/>
            <person name="Jorgensen S.L."/>
            <person name="Zaremba-Niedzwiedzka K."/>
            <person name="Martijn J."/>
            <person name="Lind A.E."/>
            <person name="van Eijk R."/>
            <person name="Schleper C."/>
            <person name="Guy L."/>
            <person name="Ettema T.J."/>
        </authorList>
    </citation>
    <scope>NUCLEOTIDE SEQUENCE</scope>
</reference>
<dbReference type="EMBL" id="LAZR01065649">
    <property type="protein sequence ID" value="KKK55122.1"/>
    <property type="molecule type" value="Genomic_DNA"/>
</dbReference>
<dbReference type="AlphaFoldDB" id="A0A0F8WE30"/>
<name>A0A0F8WE30_9ZZZZ</name>
<feature type="transmembrane region" description="Helical" evidence="1">
    <location>
        <begin position="14"/>
        <end position="32"/>
    </location>
</feature>
<gene>
    <name evidence="2" type="ORF">LCGC14_3077740</name>
</gene>
<sequence length="72" mass="8532">MFYYVLHDKMVKRYYYYVSYVGIGSIFGSSVFDTDIEINHLNVGEILLHVTKALEKKNNIKQIVILNFQKLR</sequence>
<organism evidence="2">
    <name type="scientific">marine sediment metagenome</name>
    <dbReference type="NCBI Taxonomy" id="412755"/>
    <lineage>
        <taxon>unclassified sequences</taxon>
        <taxon>metagenomes</taxon>
        <taxon>ecological metagenomes</taxon>
    </lineage>
</organism>
<protein>
    <submittedName>
        <fullName evidence="2">Uncharacterized protein</fullName>
    </submittedName>
</protein>
<accession>A0A0F8WE30</accession>